<dbReference type="PANTHER" id="PTHR12121">
    <property type="entry name" value="CARBON CATABOLITE REPRESSOR PROTEIN 4"/>
    <property type="match status" value="1"/>
</dbReference>
<evidence type="ECO:0000259" key="2">
    <source>
        <dbReference type="Pfam" id="PF03372"/>
    </source>
</evidence>
<dbReference type="Gene3D" id="3.60.10.10">
    <property type="entry name" value="Endonuclease/exonuclease/phosphatase"/>
    <property type="match status" value="1"/>
</dbReference>
<dbReference type="PANTHER" id="PTHR12121:SF36">
    <property type="entry name" value="ENDONUCLEASE_EXONUCLEASE_PHOSPHATASE DOMAIN-CONTAINING PROTEIN"/>
    <property type="match status" value="1"/>
</dbReference>
<organism evidence="3 4">
    <name type="scientific">Candida oxycetoniae</name>
    <dbReference type="NCBI Taxonomy" id="497107"/>
    <lineage>
        <taxon>Eukaryota</taxon>
        <taxon>Fungi</taxon>
        <taxon>Dikarya</taxon>
        <taxon>Ascomycota</taxon>
        <taxon>Saccharomycotina</taxon>
        <taxon>Pichiomycetes</taxon>
        <taxon>Debaryomycetaceae</taxon>
        <taxon>Candida/Lodderomyces clade</taxon>
        <taxon>Candida</taxon>
    </lineage>
</organism>
<comment type="caution">
    <text evidence="3">The sequence shown here is derived from an EMBL/GenBank/DDBJ whole genome shotgun (WGS) entry which is preliminary data.</text>
</comment>
<dbReference type="RefSeq" id="XP_049178437.1">
    <property type="nucleotide sequence ID" value="XM_049326024.1"/>
</dbReference>
<dbReference type="EMBL" id="JAHUZD010000142">
    <property type="protein sequence ID" value="KAI3402690.1"/>
    <property type="molecule type" value="Genomic_DNA"/>
</dbReference>
<dbReference type="InterPro" id="IPR005135">
    <property type="entry name" value="Endo/exonuclease/phosphatase"/>
</dbReference>
<accession>A0AAI9STE8</accession>
<dbReference type="InterPro" id="IPR050410">
    <property type="entry name" value="CCR4/nocturin_mRNA_transcr"/>
</dbReference>
<evidence type="ECO:0000256" key="1">
    <source>
        <dbReference type="SAM" id="MobiDB-lite"/>
    </source>
</evidence>
<evidence type="ECO:0000313" key="4">
    <source>
        <dbReference type="Proteomes" id="UP001202479"/>
    </source>
</evidence>
<gene>
    <name evidence="3" type="ORF">KGF56_004571</name>
</gene>
<dbReference type="GeneID" id="73382186"/>
<dbReference type="SUPFAM" id="SSF56219">
    <property type="entry name" value="DNase I-like"/>
    <property type="match status" value="1"/>
</dbReference>
<dbReference type="GO" id="GO:0000175">
    <property type="term" value="F:3'-5'-RNA exonuclease activity"/>
    <property type="evidence" value="ECO:0007669"/>
    <property type="project" value="TreeGrafter"/>
</dbReference>
<dbReference type="Proteomes" id="UP001202479">
    <property type="component" value="Unassembled WGS sequence"/>
</dbReference>
<protein>
    <recommendedName>
        <fullName evidence="2">Endonuclease/exonuclease/phosphatase domain-containing protein</fullName>
    </recommendedName>
</protein>
<name>A0AAI9STE8_9ASCO</name>
<proteinExistence type="predicted"/>
<feature type="domain" description="Endonuclease/exonuclease/phosphatase" evidence="2">
    <location>
        <begin position="90"/>
        <end position="371"/>
    </location>
</feature>
<keyword evidence="4" id="KW-1185">Reference proteome</keyword>
<feature type="region of interest" description="Disordered" evidence="1">
    <location>
        <begin position="19"/>
        <end position="51"/>
    </location>
</feature>
<reference evidence="3" key="1">
    <citation type="journal article" date="2022" name="DNA Res.">
        <title>Genome analysis of five recently described species of the CUG-Ser clade uncovers Candida theae as a new hybrid lineage with pathogenic potential in the Candida parapsilosis species complex.</title>
        <authorList>
            <person name="Mixao V."/>
            <person name="Del Olmo V."/>
            <person name="Hegedusova E."/>
            <person name="Saus E."/>
            <person name="Pryszcz L."/>
            <person name="Cillingova A."/>
            <person name="Nosek J."/>
            <person name="Gabaldon T."/>
        </authorList>
    </citation>
    <scope>NUCLEOTIDE SEQUENCE</scope>
    <source>
        <strain evidence="3">CBS 10844</strain>
    </source>
</reference>
<dbReference type="AlphaFoldDB" id="A0AAI9STE8"/>
<sequence>MTNNEYDVLKYRSWVLTKETTGDSSNSSSKDDDDDSSSSSSGGRDDDDEGGRKFSVMSYNLLSRHYIWKHVYSKLPKDHLDWDKHRFPLINKTIRHLKCDIMCFQEMEYSIYKSFWSRDFPSSDYQSFYVQKSSLNQGFRHLDDGLDGVGIFVNTRRFEVLGERRINFGQIVMENKEKYNLTTDLMKRLVPRNTVALALRLYDKQAKRVVFVANTHLYWSPKFNDVKVLQTKLLLNELESFINGEEDTCVILLGDLNSNPQSDVYKLLRGNKIDTLSSREFLGRQYGKNNALISQEGEITNPFNFLSVYEPFIKSNHLHFTSFSPTYCGVIDHILVSNEMKIHKVLGEVDQNYFKSLKMKGFPNSQFPSDHIPIAAEISYSSKRLKL</sequence>
<dbReference type="Pfam" id="PF03372">
    <property type="entry name" value="Exo_endo_phos"/>
    <property type="match status" value="1"/>
</dbReference>
<evidence type="ECO:0000313" key="3">
    <source>
        <dbReference type="EMBL" id="KAI3402690.1"/>
    </source>
</evidence>
<dbReference type="InterPro" id="IPR036691">
    <property type="entry name" value="Endo/exonu/phosph_ase_sf"/>
</dbReference>